<name>A0ABV0V7M7_9TELE</name>
<protein>
    <submittedName>
        <fullName evidence="1">Uncharacterized protein</fullName>
    </submittedName>
</protein>
<organism evidence="1 2">
    <name type="scientific">Ilyodon furcidens</name>
    <name type="common">goldbreast splitfin</name>
    <dbReference type="NCBI Taxonomy" id="33524"/>
    <lineage>
        <taxon>Eukaryota</taxon>
        <taxon>Metazoa</taxon>
        <taxon>Chordata</taxon>
        <taxon>Craniata</taxon>
        <taxon>Vertebrata</taxon>
        <taxon>Euteleostomi</taxon>
        <taxon>Actinopterygii</taxon>
        <taxon>Neopterygii</taxon>
        <taxon>Teleostei</taxon>
        <taxon>Neoteleostei</taxon>
        <taxon>Acanthomorphata</taxon>
        <taxon>Ovalentaria</taxon>
        <taxon>Atherinomorphae</taxon>
        <taxon>Cyprinodontiformes</taxon>
        <taxon>Goodeidae</taxon>
        <taxon>Ilyodon</taxon>
    </lineage>
</organism>
<dbReference type="EMBL" id="JAHRIQ010097450">
    <property type="protein sequence ID" value="MEQ2253350.1"/>
    <property type="molecule type" value="Genomic_DNA"/>
</dbReference>
<reference evidence="1 2" key="1">
    <citation type="submission" date="2021-06" db="EMBL/GenBank/DDBJ databases">
        <authorList>
            <person name="Palmer J.M."/>
        </authorList>
    </citation>
    <scope>NUCLEOTIDE SEQUENCE [LARGE SCALE GENOMIC DNA]</scope>
    <source>
        <strain evidence="2">if_2019</strain>
        <tissue evidence="1">Muscle</tissue>
    </source>
</reference>
<keyword evidence="2" id="KW-1185">Reference proteome</keyword>
<dbReference type="Proteomes" id="UP001482620">
    <property type="component" value="Unassembled WGS sequence"/>
</dbReference>
<comment type="caution">
    <text evidence="1">The sequence shown here is derived from an EMBL/GenBank/DDBJ whole genome shotgun (WGS) entry which is preliminary data.</text>
</comment>
<gene>
    <name evidence="1" type="ORF">ILYODFUR_031141</name>
</gene>
<sequence>MGCECNLCVLSLGIKTGSLLIASLHQRCLPAFENFHQNETQNNSGQKPKLMMGNNPCCLPEPEERGLILKAHLMQAEEKMGQNKSSFSLLEKLKWTRKE</sequence>
<evidence type="ECO:0000313" key="2">
    <source>
        <dbReference type="Proteomes" id="UP001482620"/>
    </source>
</evidence>
<proteinExistence type="predicted"/>
<evidence type="ECO:0000313" key="1">
    <source>
        <dbReference type="EMBL" id="MEQ2253350.1"/>
    </source>
</evidence>
<accession>A0ABV0V7M7</accession>